<evidence type="ECO:0000313" key="3">
    <source>
        <dbReference type="EMBL" id="ANY85162.1"/>
    </source>
</evidence>
<keyword evidence="3" id="KW-0614">Plasmid</keyword>
<proteinExistence type="predicted"/>
<dbReference type="OrthoDB" id="9793521at2"/>
<dbReference type="InterPro" id="IPR006045">
    <property type="entry name" value="Cupin_1"/>
</dbReference>
<sequence length="137" mass="14374">MKTTQIIAAAVLFAGSGLALQLAQAQQSGIGRTEVLRHDLGETGREVLQVRVDFAPGAVFGMHTHPGEEVAYVLDGSLEYQFEGKLPITLRAGDSLFIPAGTPHAARNVGNVNAAELATYLVEKGKPLVVLGQVSAP</sequence>
<dbReference type="InterPro" id="IPR011051">
    <property type="entry name" value="RmlC_Cupin_sf"/>
</dbReference>
<organism evidence="3">
    <name type="scientific">Microvirga ossetica</name>
    <dbReference type="NCBI Taxonomy" id="1882682"/>
    <lineage>
        <taxon>Bacteria</taxon>
        <taxon>Pseudomonadati</taxon>
        <taxon>Pseudomonadota</taxon>
        <taxon>Alphaproteobacteria</taxon>
        <taxon>Hyphomicrobiales</taxon>
        <taxon>Methylobacteriaceae</taxon>
        <taxon>Microvirga</taxon>
    </lineage>
</organism>
<dbReference type="KEGG" id="moc:BB934_44005"/>
<accession>A0A1B2EZ00</accession>
<dbReference type="EMBL" id="CP016620">
    <property type="protein sequence ID" value="ANY85162.1"/>
    <property type="molecule type" value="Genomic_DNA"/>
</dbReference>
<dbReference type="PANTHER" id="PTHR38599">
    <property type="entry name" value="CUPIN DOMAIN PROTEIN (AFU_ORTHOLOGUE AFUA_3G13620)"/>
    <property type="match status" value="1"/>
</dbReference>
<dbReference type="PANTHER" id="PTHR38599:SF1">
    <property type="entry name" value="CUPIN DOMAIN PROTEIN (AFU_ORTHOLOGUE AFUA_3G13620)"/>
    <property type="match status" value="1"/>
</dbReference>
<evidence type="ECO:0000259" key="2">
    <source>
        <dbReference type="SMART" id="SM00835"/>
    </source>
</evidence>
<dbReference type="AlphaFoldDB" id="A0A1B2EZ00"/>
<dbReference type="Gene3D" id="2.60.120.10">
    <property type="entry name" value="Jelly Rolls"/>
    <property type="match status" value="1"/>
</dbReference>
<gene>
    <name evidence="3" type="ORF">BB934_44005</name>
</gene>
<feature type="signal peptide" evidence="1">
    <location>
        <begin position="1"/>
        <end position="25"/>
    </location>
</feature>
<dbReference type="RefSeq" id="WP_099515958.1">
    <property type="nucleotide sequence ID" value="NZ_CP016620.1"/>
</dbReference>
<keyword evidence="1" id="KW-0732">Signal</keyword>
<dbReference type="CDD" id="cd02235">
    <property type="entry name" value="cupin_BLL4011-like"/>
    <property type="match status" value="1"/>
</dbReference>
<name>A0A1B2EZ00_9HYPH</name>
<dbReference type="Pfam" id="PF07883">
    <property type="entry name" value="Cupin_2"/>
    <property type="match status" value="1"/>
</dbReference>
<feature type="chain" id="PRO_5008536629" evidence="1">
    <location>
        <begin position="26"/>
        <end position="137"/>
    </location>
</feature>
<evidence type="ECO:0000256" key="1">
    <source>
        <dbReference type="SAM" id="SignalP"/>
    </source>
</evidence>
<reference evidence="3" key="1">
    <citation type="submission" date="2016-07" db="EMBL/GenBank/DDBJ databases">
        <title>Microvirga ossetica sp. nov. a new species of rhizobia isolated from root nodules of the legume species Vicia alpestris Steven originated from North Ossetia region in the Caucasus.</title>
        <authorList>
            <person name="Safronova V.I."/>
            <person name="Kuznetsova I.G."/>
            <person name="Sazanova A.L."/>
            <person name="Belimov A."/>
            <person name="Andronov E."/>
            <person name="Osledkin Y.S."/>
            <person name="Onishchuk O.P."/>
            <person name="Kurchak O.N."/>
            <person name="Shaposhnikov A.I."/>
            <person name="Willems A."/>
            <person name="Tikhonovich I.A."/>
        </authorList>
    </citation>
    <scope>NUCLEOTIDE SEQUENCE [LARGE SCALE GENOMIC DNA]</scope>
    <source>
        <strain evidence="3">V5/3M</strain>
        <plasmid evidence="3">unnamed4</plasmid>
    </source>
</reference>
<feature type="domain" description="Cupin type-1" evidence="2">
    <location>
        <begin position="28"/>
        <end position="137"/>
    </location>
</feature>
<dbReference type="InterPro" id="IPR013096">
    <property type="entry name" value="Cupin_2"/>
</dbReference>
<dbReference type="InterPro" id="IPR014710">
    <property type="entry name" value="RmlC-like_jellyroll"/>
</dbReference>
<dbReference type="SUPFAM" id="SSF51182">
    <property type="entry name" value="RmlC-like cupins"/>
    <property type="match status" value="1"/>
</dbReference>
<geneLocation type="plasmid" evidence="3">
    <name>unnamed4</name>
</geneLocation>
<protein>
    <submittedName>
        <fullName evidence="3">Cupin</fullName>
    </submittedName>
</protein>
<dbReference type="SMART" id="SM00835">
    <property type="entry name" value="Cupin_1"/>
    <property type="match status" value="1"/>
</dbReference>